<dbReference type="RefSeq" id="WP_103201898.1">
    <property type="nucleotide sequence ID" value="NZ_CVTD020000008.1"/>
</dbReference>
<feature type="domain" description="DUF5704" evidence="2">
    <location>
        <begin position="644"/>
        <end position="822"/>
    </location>
</feature>
<evidence type="ECO:0000256" key="1">
    <source>
        <dbReference type="SAM" id="Phobius"/>
    </source>
</evidence>
<dbReference type="OrthoDB" id="2657408at2"/>
<evidence type="ECO:0000313" key="3">
    <source>
        <dbReference type="EMBL" id="CRZ33740.1"/>
    </source>
</evidence>
<evidence type="ECO:0000313" key="4">
    <source>
        <dbReference type="Proteomes" id="UP000236497"/>
    </source>
</evidence>
<organism evidence="3 4">
    <name type="scientific">Herbinix hemicellulosilytica</name>
    <dbReference type="NCBI Taxonomy" id="1564487"/>
    <lineage>
        <taxon>Bacteria</taxon>
        <taxon>Bacillati</taxon>
        <taxon>Bacillota</taxon>
        <taxon>Clostridia</taxon>
        <taxon>Lachnospirales</taxon>
        <taxon>Lachnospiraceae</taxon>
        <taxon>Herbinix</taxon>
    </lineage>
</organism>
<keyword evidence="1" id="KW-0812">Transmembrane</keyword>
<dbReference type="Pfam" id="PF18964">
    <property type="entry name" value="DUF5704"/>
    <property type="match status" value="1"/>
</dbReference>
<evidence type="ECO:0000259" key="2">
    <source>
        <dbReference type="Pfam" id="PF18964"/>
    </source>
</evidence>
<keyword evidence="4" id="KW-1185">Reference proteome</keyword>
<keyword evidence="1" id="KW-1133">Transmembrane helix</keyword>
<sequence length="1446" mass="164746">MIFKKIFLNKKGFIIAGIIFFITIVLSNITKAENNYDNNTPEVIMEDGKIIFRVTTKAASSGIRYRTTGFTISMIPQTKTVTTKGLTGPDAPPTPNKVIVLLDSEKKEISRTEKEVVTEFRISEDRVKSTLKDIVNLDDLSEDTIIYLHAIFQTYKIENGKEILLRSGISTWKDIVNAEAWEKPSDFEKYFNIPVKFEPGLQPNDLYYVVEGKEFYQGSLESKKINQYVNWKNEVSEEYNLNGSNDQKYNLIGYYIKSKLTGKEIKGSRKMVGDIINGKTITVKDIINGTAKVIYGGLDICMIYKKTDISIRIHAADIDTDKIIKENIYVGKIKPGENFSQSIDKAITIGKDTYTKTKHFYYYLKNNPAKMRVRETAKDEDPIEFTAFSDIDSNDEIIVIAYYKKASQGTIAITVNAVNKETGAKITTLATETAKSGDTYKYTAQETLSAGGKSYDFTGEWKWEYRKNTSSSPIVSNSGKGENISFTVPSANDISGGITVTVYYTLGEASADQIDLRVIMVTMSGSLIEEVSKETVTRGQSISKSIQNQRLVGNITYQYQNKWDYTYKTSSGDQTKTGTGNTVSFKVPNETQLGTVITVKIYYDASQNVDVPDPLQPIILPIDTPDPYAIIDGDKYGSQYFISREGIATTESQHVYVKTKDYLLGYRLVNKTGKLKLSVPVTMTYTLIYNTATPEEFGGPKEVTETVTDTQYISVERAYSYWEIEYLEYYTPSSATVYNYSLPNERANLVINSAYLFVPALSTRHSSNLYDHIILPRQVTEGIHLNYDTPITSDDGYRPTVNFIDLTPYALEMTEELKVKNDFIMFDGVVVMSDEISEKIAPVPYTGVMVHSNSLTHDKALFKDGLVIDALKKNGVYTSSGNVIYQKHPMSVNAYSSKTFNIKVNDVTIHTPVICDPIIYADNDKWVQLIEPQEEAYHLVLDPDSELNDFTVRISNKLHHTPRLGYYERDFSRSFIDPENISYIAKKNGKLRNEMRLPFDVFIDINNDNKTENDELIKAGTWIILDRETYRFYVPMWVQEGIYTAEFRTIAVNGEDKLSNTENVRNTNISNYVATATRTFQISGRIYGFTVYDISDEGRWKDIFRKKDTMLIKLFEGAIDGTKRPGFNKDYAYYYTVGTKNQYGMETGRYSKYTLPLINGSHPKYKNVGAIKTGYAFRFMIDTTGEMYSSGCRIRIIPTFYHVDENGKNRQLVDIYYDEEINGKLHQLIKIGEGIDLVNLKQGQVGNPYSRIPEDELKHTAKVMDTTYSKIKNQYGFMYSYSEIRLTNQFRTFIGLDYANHITGLPSYNKVKEVTKETELSLSKYMQRWYGTYKLPTNIHVAPAGFDVYGYLKKYGIDYREDFWLKEGYIIVNFSIETINKNGNRHLSYINSSNYLNKGHCSMWVTEGAVIQKKDDKGAAFDFKAGDVILYYVNKNYKEDFIGVLY</sequence>
<accession>A0A0H5SFE1</accession>
<dbReference type="Proteomes" id="UP000236497">
    <property type="component" value="Unassembled WGS sequence"/>
</dbReference>
<dbReference type="InterPro" id="IPR043759">
    <property type="entry name" value="DUF5704"/>
</dbReference>
<feature type="transmembrane region" description="Helical" evidence="1">
    <location>
        <begin position="12"/>
        <end position="30"/>
    </location>
</feature>
<keyword evidence="1" id="KW-0472">Membrane</keyword>
<name>A0A0H5SFE1_HERHM</name>
<dbReference type="EMBL" id="CVTD020000008">
    <property type="protein sequence ID" value="CRZ33740.1"/>
    <property type="molecule type" value="Genomic_DNA"/>
</dbReference>
<protein>
    <submittedName>
        <fullName evidence="3">Putative secreted protein</fullName>
    </submittedName>
</protein>
<gene>
    <name evidence="3" type="ORF">HHT355_0535</name>
</gene>
<proteinExistence type="predicted"/>
<reference evidence="3 4" key="1">
    <citation type="submission" date="2015-06" db="EMBL/GenBank/DDBJ databases">
        <authorList>
            <person name="Wibberg Daniel"/>
        </authorList>
    </citation>
    <scope>NUCLEOTIDE SEQUENCE [LARGE SCALE GENOMIC DNA]</scope>
    <source>
        <strain evidence="3 4">T3/55T</strain>
    </source>
</reference>